<dbReference type="InterPro" id="IPR003439">
    <property type="entry name" value="ABC_transporter-like_ATP-bd"/>
</dbReference>
<keyword evidence="7 9" id="KW-0472">Membrane</keyword>
<dbReference type="FunFam" id="3.40.50.300:FF:000056">
    <property type="entry name" value="Cell division ATP-binding protein FtsE"/>
    <property type="match status" value="1"/>
</dbReference>
<proteinExistence type="inferred from homology"/>
<organism evidence="11 12">
    <name type="scientific">Candidatus Gottesmanbacteria bacterium RIFCSPLOWO2_01_FULL_48_11</name>
    <dbReference type="NCBI Taxonomy" id="1798395"/>
    <lineage>
        <taxon>Bacteria</taxon>
        <taxon>Candidatus Gottesmaniibacteriota</taxon>
    </lineage>
</organism>
<dbReference type="AlphaFoldDB" id="A0A1F6AST8"/>
<evidence type="ECO:0000256" key="3">
    <source>
        <dbReference type="ARBA" id="ARBA00022475"/>
    </source>
</evidence>
<dbReference type="InterPro" id="IPR005286">
    <property type="entry name" value="Cell_div_FtsE"/>
</dbReference>
<dbReference type="SMART" id="SM00382">
    <property type="entry name" value="AAA"/>
    <property type="match status" value="1"/>
</dbReference>
<dbReference type="GO" id="GO:0016887">
    <property type="term" value="F:ATP hydrolysis activity"/>
    <property type="evidence" value="ECO:0007669"/>
    <property type="project" value="InterPro"/>
</dbReference>
<dbReference type="Proteomes" id="UP000178305">
    <property type="component" value="Unassembled WGS sequence"/>
</dbReference>
<gene>
    <name evidence="9" type="primary">ftsE</name>
    <name evidence="11" type="ORF">A3A64_03300</name>
</gene>
<comment type="caution">
    <text evidence="11">The sequence shown here is derived from an EMBL/GenBank/DDBJ whole genome shotgun (WGS) entry which is preliminary data.</text>
</comment>
<dbReference type="InterPro" id="IPR003593">
    <property type="entry name" value="AAA+_ATPase"/>
</dbReference>
<keyword evidence="6 9" id="KW-0067">ATP-binding</keyword>
<dbReference type="GO" id="GO:0005886">
    <property type="term" value="C:plasma membrane"/>
    <property type="evidence" value="ECO:0007669"/>
    <property type="project" value="UniProtKB-SubCell"/>
</dbReference>
<dbReference type="EMBL" id="MFJY01000037">
    <property type="protein sequence ID" value="OGG27754.1"/>
    <property type="molecule type" value="Genomic_DNA"/>
</dbReference>
<dbReference type="InterPro" id="IPR015854">
    <property type="entry name" value="ABC_transpr_LolD-like"/>
</dbReference>
<keyword evidence="5 9" id="KW-0547">Nucleotide-binding</keyword>
<evidence type="ECO:0000256" key="9">
    <source>
        <dbReference type="RuleBase" id="RU365094"/>
    </source>
</evidence>
<evidence type="ECO:0000256" key="6">
    <source>
        <dbReference type="ARBA" id="ARBA00022840"/>
    </source>
</evidence>
<comment type="similarity">
    <text evidence="1 9">Belongs to the ABC transporter superfamily.</text>
</comment>
<dbReference type="PANTHER" id="PTHR24220">
    <property type="entry name" value="IMPORT ATP-BINDING PROTEIN"/>
    <property type="match status" value="1"/>
</dbReference>
<dbReference type="Pfam" id="PF00005">
    <property type="entry name" value="ABC_tran"/>
    <property type="match status" value="1"/>
</dbReference>
<evidence type="ECO:0000313" key="11">
    <source>
        <dbReference type="EMBL" id="OGG27754.1"/>
    </source>
</evidence>
<dbReference type="GO" id="GO:0051301">
    <property type="term" value="P:cell division"/>
    <property type="evidence" value="ECO:0007669"/>
    <property type="project" value="UniProtKB-UniRule"/>
</dbReference>
<dbReference type="Gene3D" id="3.40.50.300">
    <property type="entry name" value="P-loop containing nucleotide triphosphate hydrolases"/>
    <property type="match status" value="1"/>
</dbReference>
<dbReference type="PANTHER" id="PTHR24220:SF470">
    <property type="entry name" value="CELL DIVISION ATP-BINDING PROTEIN FTSE"/>
    <property type="match status" value="1"/>
</dbReference>
<evidence type="ECO:0000259" key="10">
    <source>
        <dbReference type="PROSITE" id="PS50893"/>
    </source>
</evidence>
<evidence type="ECO:0000256" key="8">
    <source>
        <dbReference type="ARBA" id="ARBA00023306"/>
    </source>
</evidence>
<feature type="domain" description="ABC transporter" evidence="10">
    <location>
        <begin position="2"/>
        <end position="234"/>
    </location>
</feature>
<dbReference type="SUPFAM" id="SSF52540">
    <property type="entry name" value="P-loop containing nucleoside triphosphate hydrolases"/>
    <property type="match status" value="1"/>
</dbReference>
<evidence type="ECO:0000256" key="4">
    <source>
        <dbReference type="ARBA" id="ARBA00022618"/>
    </source>
</evidence>
<keyword evidence="4 9" id="KW-0132">Cell division</keyword>
<protein>
    <recommendedName>
        <fullName evidence="2 9">Cell division ATP-binding protein FtsE</fullName>
    </recommendedName>
</protein>
<comment type="subunit">
    <text evidence="9">Homodimer. Forms a membrane-associated complex with FtsX.</text>
</comment>
<dbReference type="PROSITE" id="PS50893">
    <property type="entry name" value="ABC_TRANSPORTER_2"/>
    <property type="match status" value="1"/>
</dbReference>
<comment type="function">
    <text evidence="9">Part of the ABC transporter FtsEX involved in cellular division.</text>
</comment>
<evidence type="ECO:0000256" key="2">
    <source>
        <dbReference type="ARBA" id="ARBA00020019"/>
    </source>
</evidence>
<keyword evidence="8 9" id="KW-0131">Cell cycle</keyword>
<dbReference type="GO" id="GO:0005524">
    <property type="term" value="F:ATP binding"/>
    <property type="evidence" value="ECO:0007669"/>
    <property type="project" value="UniProtKB-UniRule"/>
</dbReference>
<accession>A0A1F6AST8</accession>
<sequence length="234" mass="25903">MIKVDHVSKRFSGQTNALSEITVEIPDGDFVFLIGPSGAGKTTLLRLLIRDMLPTEGRIFVDKWNVNTMPHAHIHLLRRHIGTVFQDFKLLMDRTVFENVALGLEIVGKKESEIKERVADVLALVGLAKKHDQFPLQLSAGEMQRTGIARAIVGGPKIVLADEPTGNLDPETSWEILNILEEVNKLGTTVVMATHNAAIVNDLKKRTITLAHGKVESDEKSGHYKVSAKHHKKT</sequence>
<dbReference type="NCBIfam" id="TIGR02673">
    <property type="entry name" value="FtsE"/>
    <property type="match status" value="1"/>
</dbReference>
<name>A0A1F6AST8_9BACT</name>
<dbReference type="InterPro" id="IPR027417">
    <property type="entry name" value="P-loop_NTPase"/>
</dbReference>
<evidence type="ECO:0000256" key="5">
    <source>
        <dbReference type="ARBA" id="ARBA00022741"/>
    </source>
</evidence>
<evidence type="ECO:0000256" key="7">
    <source>
        <dbReference type="ARBA" id="ARBA00023136"/>
    </source>
</evidence>
<reference evidence="11 12" key="1">
    <citation type="journal article" date="2016" name="Nat. Commun.">
        <title>Thousands of microbial genomes shed light on interconnected biogeochemical processes in an aquifer system.</title>
        <authorList>
            <person name="Anantharaman K."/>
            <person name="Brown C.T."/>
            <person name="Hug L.A."/>
            <person name="Sharon I."/>
            <person name="Castelle C.J."/>
            <person name="Probst A.J."/>
            <person name="Thomas B.C."/>
            <person name="Singh A."/>
            <person name="Wilkins M.J."/>
            <person name="Karaoz U."/>
            <person name="Brodie E.L."/>
            <person name="Williams K.H."/>
            <person name="Hubbard S.S."/>
            <person name="Banfield J.F."/>
        </authorList>
    </citation>
    <scope>NUCLEOTIDE SEQUENCE [LARGE SCALE GENOMIC DNA]</scope>
</reference>
<dbReference type="GO" id="GO:0022857">
    <property type="term" value="F:transmembrane transporter activity"/>
    <property type="evidence" value="ECO:0007669"/>
    <property type="project" value="TreeGrafter"/>
</dbReference>
<comment type="subcellular location">
    <subcellularLocation>
        <location evidence="9">Cell membrane</location>
        <topology evidence="9">Peripheral membrane protein</topology>
        <orientation evidence="9">Cytoplasmic side</orientation>
    </subcellularLocation>
</comment>
<keyword evidence="3 9" id="KW-1003">Cell membrane</keyword>
<evidence type="ECO:0000256" key="1">
    <source>
        <dbReference type="ARBA" id="ARBA00005417"/>
    </source>
</evidence>
<evidence type="ECO:0000313" key="12">
    <source>
        <dbReference type="Proteomes" id="UP000178305"/>
    </source>
</evidence>